<dbReference type="Pfam" id="PF10741">
    <property type="entry name" value="T2SSM_b"/>
    <property type="match status" value="1"/>
</dbReference>
<accession>A0A4R3YAU6</accession>
<evidence type="ECO:0000313" key="2">
    <source>
        <dbReference type="EMBL" id="TCV89535.1"/>
    </source>
</evidence>
<dbReference type="RefSeq" id="WP_124948298.1">
    <property type="nucleotide sequence ID" value="NZ_BHVT01000081.1"/>
</dbReference>
<keyword evidence="1" id="KW-0812">Transmembrane</keyword>
<name>A0A4R3YAU6_9PROT</name>
<dbReference type="InterPro" id="IPR014717">
    <property type="entry name" value="Transl_elong_EF1B/ribsomal_bS6"/>
</dbReference>
<evidence type="ECO:0000313" key="3">
    <source>
        <dbReference type="Proteomes" id="UP000295367"/>
    </source>
</evidence>
<keyword evidence="3" id="KW-1185">Reference proteome</keyword>
<comment type="caution">
    <text evidence="2">The sequence shown here is derived from an EMBL/GenBank/DDBJ whole genome shotgun (WGS) entry which is preliminary data.</text>
</comment>
<sequence>MDRRIILKFRWYAQSGMRWLGWSGMAGLGGLALCLMFYVFTLQPEKVKLGEMQAQITVLNQQFSQKKVAQVRVKGPEDQLSDFYRFFPSTQIAPDLLEKLFDAAASTGIALQQGQYRMIAAKGDKLGRYQITLPAKGTYPQLRKFIAQLLTDLPTIALDSIHLQRQKVGDPQLDAQIKLTLFMGAV</sequence>
<organism evidence="2 3">
    <name type="scientific">Sulfurirhabdus autotrophica</name>
    <dbReference type="NCBI Taxonomy" id="1706046"/>
    <lineage>
        <taxon>Bacteria</taxon>
        <taxon>Pseudomonadati</taxon>
        <taxon>Pseudomonadota</taxon>
        <taxon>Betaproteobacteria</taxon>
        <taxon>Nitrosomonadales</taxon>
        <taxon>Sulfuricellaceae</taxon>
        <taxon>Sulfurirhabdus</taxon>
    </lineage>
</organism>
<dbReference type="AlphaFoldDB" id="A0A4R3YAU6"/>
<evidence type="ECO:0000256" key="1">
    <source>
        <dbReference type="SAM" id="Phobius"/>
    </source>
</evidence>
<gene>
    <name evidence="2" type="ORF">EDC63_10253</name>
</gene>
<dbReference type="InterPro" id="IPR034756">
    <property type="entry name" value="T2SSM_b"/>
</dbReference>
<feature type="transmembrane region" description="Helical" evidence="1">
    <location>
        <begin position="20"/>
        <end position="40"/>
    </location>
</feature>
<dbReference type="Gene3D" id="3.30.70.60">
    <property type="match status" value="1"/>
</dbReference>
<proteinExistence type="predicted"/>
<keyword evidence="1" id="KW-1133">Transmembrane helix</keyword>
<protein>
    <submittedName>
        <fullName evidence="2">Tfp pilus assembly protein PilO</fullName>
    </submittedName>
</protein>
<dbReference type="EMBL" id="SMCO01000002">
    <property type="protein sequence ID" value="TCV89535.1"/>
    <property type="molecule type" value="Genomic_DNA"/>
</dbReference>
<dbReference type="OrthoDB" id="9096701at2"/>
<reference evidence="2 3" key="1">
    <citation type="submission" date="2019-03" db="EMBL/GenBank/DDBJ databases">
        <title>Genomic Encyclopedia of Type Strains, Phase IV (KMG-IV): sequencing the most valuable type-strain genomes for metagenomic binning, comparative biology and taxonomic classification.</title>
        <authorList>
            <person name="Goeker M."/>
        </authorList>
    </citation>
    <scope>NUCLEOTIDE SEQUENCE [LARGE SCALE GENOMIC DNA]</scope>
    <source>
        <strain evidence="2 3">DSM 100309</strain>
    </source>
</reference>
<keyword evidence="1" id="KW-0472">Membrane</keyword>
<dbReference type="Proteomes" id="UP000295367">
    <property type="component" value="Unassembled WGS sequence"/>
</dbReference>